<gene>
    <name evidence="2" type="ORF">EV146_11348</name>
</gene>
<organism evidence="2 3">
    <name type="scientific">Mesobacillus foraminis</name>
    <dbReference type="NCBI Taxonomy" id="279826"/>
    <lineage>
        <taxon>Bacteria</taxon>
        <taxon>Bacillati</taxon>
        <taxon>Bacillota</taxon>
        <taxon>Bacilli</taxon>
        <taxon>Bacillales</taxon>
        <taxon>Bacillaceae</taxon>
        <taxon>Mesobacillus</taxon>
    </lineage>
</organism>
<dbReference type="Proteomes" id="UP000295689">
    <property type="component" value="Unassembled WGS sequence"/>
</dbReference>
<dbReference type="AlphaFoldDB" id="A0A4R2B6S3"/>
<evidence type="ECO:0000313" key="3">
    <source>
        <dbReference type="Proteomes" id="UP000295689"/>
    </source>
</evidence>
<dbReference type="PANTHER" id="PTHR30419">
    <property type="entry name" value="HTH-TYPE TRANSCRIPTIONAL REGULATOR YBHD"/>
    <property type="match status" value="1"/>
</dbReference>
<sequence length="129" mass="14794">MTWKPFRHLFIHQGESKNYLNRRRFLLIKAKEVVGLVDKTEANFNQLAEIISGEIYIGGGETEAMHFIAETLKDLLKDHPAIQFHLYSGNADDITDKLDSGLLDFGIVIEQISKNTIICTYQLKMFGEY</sequence>
<feature type="domain" description="LysR substrate-binding" evidence="1">
    <location>
        <begin position="52"/>
        <end position="117"/>
    </location>
</feature>
<dbReference type="Gene3D" id="3.40.190.10">
    <property type="entry name" value="Periplasmic binding protein-like II"/>
    <property type="match status" value="1"/>
</dbReference>
<reference evidence="2 3" key="1">
    <citation type="journal article" date="2015" name="Stand. Genomic Sci.">
        <title>Genomic Encyclopedia of Bacterial and Archaeal Type Strains, Phase III: the genomes of soil and plant-associated and newly described type strains.</title>
        <authorList>
            <person name="Whitman W.B."/>
            <person name="Woyke T."/>
            <person name="Klenk H.P."/>
            <person name="Zhou Y."/>
            <person name="Lilburn T.G."/>
            <person name="Beck B.J."/>
            <person name="De Vos P."/>
            <person name="Vandamme P."/>
            <person name="Eisen J.A."/>
            <person name="Garrity G."/>
            <person name="Hugenholtz P."/>
            <person name="Kyrpides N.C."/>
        </authorList>
    </citation>
    <scope>NUCLEOTIDE SEQUENCE [LARGE SCALE GENOMIC DNA]</scope>
    <source>
        <strain evidence="2 3">CV53</strain>
    </source>
</reference>
<accession>A0A4R2B6S3</accession>
<name>A0A4R2B6S3_9BACI</name>
<dbReference type="Pfam" id="PF03466">
    <property type="entry name" value="LysR_substrate"/>
    <property type="match status" value="1"/>
</dbReference>
<protein>
    <submittedName>
        <fullName evidence="2">LysR substrate binding domain-containing protein</fullName>
    </submittedName>
</protein>
<comment type="caution">
    <text evidence="2">The sequence shown here is derived from an EMBL/GenBank/DDBJ whole genome shotgun (WGS) entry which is preliminary data.</text>
</comment>
<dbReference type="GO" id="GO:0005829">
    <property type="term" value="C:cytosol"/>
    <property type="evidence" value="ECO:0007669"/>
    <property type="project" value="TreeGrafter"/>
</dbReference>
<dbReference type="EMBL" id="SLVV01000013">
    <property type="protein sequence ID" value="TCN21124.1"/>
    <property type="molecule type" value="Genomic_DNA"/>
</dbReference>
<proteinExistence type="predicted"/>
<dbReference type="SUPFAM" id="SSF53850">
    <property type="entry name" value="Periplasmic binding protein-like II"/>
    <property type="match status" value="1"/>
</dbReference>
<dbReference type="PANTHER" id="PTHR30419:SF8">
    <property type="entry name" value="NITROGEN ASSIMILATION TRANSCRIPTIONAL ACTIVATOR-RELATED"/>
    <property type="match status" value="1"/>
</dbReference>
<dbReference type="InterPro" id="IPR005119">
    <property type="entry name" value="LysR_subst-bd"/>
</dbReference>
<dbReference type="CDD" id="cd05466">
    <property type="entry name" value="PBP2_LTTR_substrate"/>
    <property type="match status" value="1"/>
</dbReference>
<evidence type="ECO:0000259" key="1">
    <source>
        <dbReference type="Pfam" id="PF03466"/>
    </source>
</evidence>
<evidence type="ECO:0000313" key="2">
    <source>
        <dbReference type="EMBL" id="TCN21124.1"/>
    </source>
</evidence>
<dbReference type="GO" id="GO:0006355">
    <property type="term" value="P:regulation of DNA-templated transcription"/>
    <property type="evidence" value="ECO:0007669"/>
    <property type="project" value="TreeGrafter"/>
</dbReference>
<dbReference type="InterPro" id="IPR050950">
    <property type="entry name" value="HTH-type_LysR_regulators"/>
</dbReference>
<keyword evidence="3" id="KW-1185">Reference proteome</keyword>